<organism evidence="1 2">
    <name type="scientific">Coemansia nantahalensis</name>
    <dbReference type="NCBI Taxonomy" id="2789366"/>
    <lineage>
        <taxon>Eukaryota</taxon>
        <taxon>Fungi</taxon>
        <taxon>Fungi incertae sedis</taxon>
        <taxon>Zoopagomycota</taxon>
        <taxon>Kickxellomycotina</taxon>
        <taxon>Kickxellomycetes</taxon>
        <taxon>Kickxellales</taxon>
        <taxon>Kickxellaceae</taxon>
        <taxon>Coemansia</taxon>
    </lineage>
</organism>
<dbReference type="EMBL" id="JANBUJ010001449">
    <property type="protein sequence ID" value="KAJ2767333.1"/>
    <property type="molecule type" value="Genomic_DNA"/>
</dbReference>
<name>A0ACC1JTY5_9FUNG</name>
<proteinExistence type="predicted"/>
<evidence type="ECO:0000313" key="1">
    <source>
        <dbReference type="EMBL" id="KAJ2767333.1"/>
    </source>
</evidence>
<keyword evidence="2" id="KW-1185">Reference proteome</keyword>
<sequence length="287" mass="29573">MPLVGLAKVGFVAWLVLPGINGADIIYDRVVEPCLARNEETLDGYLQHARAAAHRSSEVASLSAYDRWTGYMQRAIRQYTGTAAPAAATVPAAADQTGQRSAASGGHPGLTDLLQALSQAIPHPAAHLDGIAGGAKSPATHTDDSGMSALASVLTSWALPFSHAAAGGAGSEQKLQDIRSRRQQLQDMVAQLERSERTILDSKTPATAPAPAPESPKLAPAAEGPKHAGALTDASEFEDDGVMVNEPAGGDSKSGSGASLSDAKDASAATKPLPAATGPPSSRRWFW</sequence>
<dbReference type="Proteomes" id="UP001140234">
    <property type="component" value="Unassembled WGS sequence"/>
</dbReference>
<protein>
    <submittedName>
        <fullName evidence="1">Uncharacterized protein</fullName>
    </submittedName>
</protein>
<reference evidence="1" key="1">
    <citation type="submission" date="2022-07" db="EMBL/GenBank/DDBJ databases">
        <title>Phylogenomic reconstructions and comparative analyses of Kickxellomycotina fungi.</title>
        <authorList>
            <person name="Reynolds N.K."/>
            <person name="Stajich J.E."/>
            <person name="Barry K."/>
            <person name="Grigoriev I.V."/>
            <person name="Crous P."/>
            <person name="Smith M.E."/>
        </authorList>
    </citation>
    <scope>NUCLEOTIDE SEQUENCE</scope>
    <source>
        <strain evidence="1">CBS 109366</strain>
    </source>
</reference>
<evidence type="ECO:0000313" key="2">
    <source>
        <dbReference type="Proteomes" id="UP001140234"/>
    </source>
</evidence>
<gene>
    <name evidence="1" type="ORF">IWQ57_003991</name>
</gene>
<accession>A0ACC1JTY5</accession>
<comment type="caution">
    <text evidence="1">The sequence shown here is derived from an EMBL/GenBank/DDBJ whole genome shotgun (WGS) entry which is preliminary data.</text>
</comment>